<gene>
    <name evidence="1" type="ORF">GCM10007853_17300</name>
</gene>
<organism evidence="1 2">
    <name type="scientific">Algimonas ampicilliniresistens</name>
    <dbReference type="NCBI Taxonomy" id="1298735"/>
    <lineage>
        <taxon>Bacteria</taxon>
        <taxon>Pseudomonadati</taxon>
        <taxon>Pseudomonadota</taxon>
        <taxon>Alphaproteobacteria</taxon>
        <taxon>Maricaulales</taxon>
        <taxon>Robiginitomaculaceae</taxon>
        <taxon>Algimonas</taxon>
    </lineage>
</organism>
<reference evidence="1" key="2">
    <citation type="submission" date="2023-01" db="EMBL/GenBank/DDBJ databases">
        <title>Draft genome sequence of Algimonas ampicilliniresistens strain NBRC 108219.</title>
        <authorList>
            <person name="Sun Q."/>
            <person name="Mori K."/>
        </authorList>
    </citation>
    <scope>NUCLEOTIDE SEQUENCE</scope>
    <source>
        <strain evidence="1">NBRC 108219</strain>
    </source>
</reference>
<dbReference type="Proteomes" id="UP001161391">
    <property type="component" value="Unassembled WGS sequence"/>
</dbReference>
<protein>
    <submittedName>
        <fullName evidence="1">Uncharacterized protein</fullName>
    </submittedName>
</protein>
<evidence type="ECO:0000313" key="2">
    <source>
        <dbReference type="Proteomes" id="UP001161391"/>
    </source>
</evidence>
<name>A0ABQ5VB90_9PROT</name>
<reference evidence="1" key="1">
    <citation type="journal article" date="2014" name="Int. J. Syst. Evol. Microbiol.">
        <title>Complete genome of a new Firmicutes species belonging to the dominant human colonic microbiota ('Ruminococcus bicirculans') reveals two chromosomes and a selective capacity to utilize plant glucans.</title>
        <authorList>
            <consortium name="NISC Comparative Sequencing Program"/>
            <person name="Wegmann U."/>
            <person name="Louis P."/>
            <person name="Goesmann A."/>
            <person name="Henrissat B."/>
            <person name="Duncan S.H."/>
            <person name="Flint H.J."/>
        </authorList>
    </citation>
    <scope>NUCLEOTIDE SEQUENCE</scope>
    <source>
        <strain evidence="1">NBRC 108219</strain>
    </source>
</reference>
<sequence>MTPDQNDILKRLDMIAETLAVSARRQETISKVLELLVVHIPDTTPTIPANDKACLCQITFSDLSAGG</sequence>
<accession>A0ABQ5VB90</accession>
<dbReference type="RefSeq" id="WP_284389699.1">
    <property type="nucleotide sequence ID" value="NZ_BSNK01000002.1"/>
</dbReference>
<keyword evidence="2" id="KW-1185">Reference proteome</keyword>
<proteinExistence type="predicted"/>
<comment type="caution">
    <text evidence="1">The sequence shown here is derived from an EMBL/GenBank/DDBJ whole genome shotgun (WGS) entry which is preliminary data.</text>
</comment>
<evidence type="ECO:0000313" key="1">
    <source>
        <dbReference type="EMBL" id="GLQ23856.1"/>
    </source>
</evidence>
<dbReference type="EMBL" id="BSNK01000002">
    <property type="protein sequence ID" value="GLQ23856.1"/>
    <property type="molecule type" value="Genomic_DNA"/>
</dbReference>